<feature type="region of interest" description="Disordered" evidence="1">
    <location>
        <begin position="58"/>
        <end position="82"/>
    </location>
</feature>
<reference evidence="3" key="1">
    <citation type="submission" date="2023-08" db="EMBL/GenBank/DDBJ databases">
        <authorList>
            <consortium name="Clinical and Environmental Microbiology Branch: Whole genome sequencing antimicrobial resistance pathogens in the healthcare setting"/>
        </authorList>
    </citation>
    <scope>NUCLEOTIDE SEQUENCE</scope>
    <source>
        <strain evidence="3">2023CJ-00293</strain>
    </source>
</reference>
<evidence type="ECO:0000313" key="4">
    <source>
        <dbReference type="Proteomes" id="UP001225498"/>
    </source>
</evidence>
<accession>A0AAI9G6G9</accession>
<proteinExistence type="predicted"/>
<dbReference type="EMBL" id="ABLTIR010000004">
    <property type="protein sequence ID" value="EKZ1925433.1"/>
    <property type="molecule type" value="Genomic_DNA"/>
</dbReference>
<dbReference type="AlphaFoldDB" id="A0AAI9G6G9"/>
<protein>
    <submittedName>
        <fullName evidence="3">Uncharacterized protein</fullName>
    </submittedName>
</protein>
<evidence type="ECO:0000313" key="3">
    <source>
        <dbReference type="EMBL" id="EKZ1929444.1"/>
    </source>
</evidence>
<organism evidence="3 4">
    <name type="scientific">Stenotrophomonas maltophilia</name>
    <name type="common">Pseudomonas maltophilia</name>
    <name type="synonym">Xanthomonas maltophilia</name>
    <dbReference type="NCBI Taxonomy" id="40324"/>
    <lineage>
        <taxon>Bacteria</taxon>
        <taxon>Pseudomonadati</taxon>
        <taxon>Pseudomonadota</taxon>
        <taxon>Gammaproteobacteria</taxon>
        <taxon>Lysobacterales</taxon>
        <taxon>Lysobacteraceae</taxon>
        <taxon>Stenotrophomonas</taxon>
        <taxon>Stenotrophomonas maltophilia group</taxon>
    </lineage>
</organism>
<evidence type="ECO:0000313" key="2">
    <source>
        <dbReference type="EMBL" id="EKZ1925433.1"/>
    </source>
</evidence>
<feature type="compositionally biased region" description="Low complexity" evidence="1">
    <location>
        <begin position="58"/>
        <end position="73"/>
    </location>
</feature>
<dbReference type="RefSeq" id="WP_049450280.1">
    <property type="nucleotide sequence ID" value="NZ_CP182416.1"/>
</dbReference>
<name>A0AAI9G6G9_STEMA</name>
<sequence>MTPAALRLGIGLLVLAGSHASCAWLGWTLRDRAADLAVATTRATQQEARTDAVQRANQQALANSAAGAQAESQRLAHQARHTEQFNTLQRDIETHAKTPGRDRGVADAEFVRIWREANAGHALPR</sequence>
<comment type="caution">
    <text evidence="3">The sequence shown here is derived from an EMBL/GenBank/DDBJ whole genome shotgun (WGS) entry which is preliminary data.</text>
</comment>
<dbReference type="EMBL" id="ABLTIR010000266">
    <property type="protein sequence ID" value="EKZ1929444.1"/>
    <property type="molecule type" value="Genomic_DNA"/>
</dbReference>
<evidence type="ECO:0000256" key="1">
    <source>
        <dbReference type="SAM" id="MobiDB-lite"/>
    </source>
</evidence>
<gene>
    <name evidence="2" type="ORF">REH87_000395</name>
    <name evidence="3" type="ORF">REH87_004519</name>
</gene>
<dbReference type="Proteomes" id="UP001225498">
    <property type="component" value="Unassembled WGS sequence"/>
</dbReference>